<reference evidence="1" key="1">
    <citation type="journal article" date="2014" name="Front. Microbiol.">
        <title>High frequency of phylogenetically diverse reductive dehalogenase-homologous genes in deep subseafloor sedimentary metagenomes.</title>
        <authorList>
            <person name="Kawai M."/>
            <person name="Futagami T."/>
            <person name="Toyoda A."/>
            <person name="Takaki Y."/>
            <person name="Nishi S."/>
            <person name="Hori S."/>
            <person name="Arai W."/>
            <person name="Tsubouchi T."/>
            <person name="Morono Y."/>
            <person name="Uchiyama I."/>
            <person name="Ito T."/>
            <person name="Fujiyama A."/>
            <person name="Inagaki F."/>
            <person name="Takami H."/>
        </authorList>
    </citation>
    <scope>NUCLEOTIDE SEQUENCE</scope>
    <source>
        <strain evidence="1">Expedition CK06-06</strain>
    </source>
</reference>
<gene>
    <name evidence="1" type="ORF">S03H2_68473</name>
</gene>
<feature type="non-terminal residue" evidence="1">
    <location>
        <position position="159"/>
    </location>
</feature>
<sequence>GGTPVVFSPLDKEYIKDTIELFYKNNRKRIRVTKEEKFSKFLNLYPIVIYRVVLDHYLNLLDKPPPKFMTRDGEELVFSKTFYELSNKNEVKNKLLEIKGFEIGEEDEKEDIITWLNKKNTILGTIYLSDKKLQFETNSKERLDKWKQKIKNIPIEFIN</sequence>
<name>X1K0G6_9ZZZZ</name>
<proteinExistence type="predicted"/>
<protein>
    <submittedName>
        <fullName evidence="1">Uncharacterized protein</fullName>
    </submittedName>
</protein>
<feature type="non-terminal residue" evidence="1">
    <location>
        <position position="1"/>
    </location>
</feature>
<accession>X1K0G6</accession>
<organism evidence="1">
    <name type="scientific">marine sediment metagenome</name>
    <dbReference type="NCBI Taxonomy" id="412755"/>
    <lineage>
        <taxon>unclassified sequences</taxon>
        <taxon>metagenomes</taxon>
        <taxon>ecological metagenomes</taxon>
    </lineage>
</organism>
<comment type="caution">
    <text evidence="1">The sequence shown here is derived from an EMBL/GenBank/DDBJ whole genome shotgun (WGS) entry which is preliminary data.</text>
</comment>
<evidence type="ECO:0000313" key="1">
    <source>
        <dbReference type="EMBL" id="GAH83794.1"/>
    </source>
</evidence>
<dbReference type="EMBL" id="BARU01045024">
    <property type="protein sequence ID" value="GAH83794.1"/>
    <property type="molecule type" value="Genomic_DNA"/>
</dbReference>
<dbReference type="AlphaFoldDB" id="X1K0G6"/>